<dbReference type="GO" id="GO:0005246">
    <property type="term" value="F:calcium channel regulator activity"/>
    <property type="evidence" value="ECO:0007669"/>
    <property type="project" value="InterPro"/>
</dbReference>
<gene>
    <name evidence="11" type="primary">LOC102739335</name>
</gene>
<sequence length="289" mass="33622">MANTAVSEFLREDLNYHDPTVKHSTFHGEDKLISVEDLWKAWKSSEVLWSGKPSHRRGCSGVCKAERAVGNCFTMASSLAVTRHNHLKDFMLVVSIVIGVGGCWFAYIQNRYSKEHMKKMMKDLEGLHRAEQSLHDLQERLHKAQEEHRTVEVEKVHLEKKLRDEINLAKQEAQRLKELREGTENERSRQKYAEEELEQVREALRKAEKELESHSSWYAPEALQKWLQLTHEVEVQYYNIKKQNAEKQLLVAKEGAEKIKKKRNTLFGTFHVAHSSSLDDVDHKILTAK</sequence>
<dbReference type="Proteomes" id="UP000245341">
    <property type="component" value="Unplaced"/>
</dbReference>
<keyword evidence="5 7" id="KW-0472">Membrane</keyword>
<feature type="coiled-coil region" evidence="6">
    <location>
        <begin position="127"/>
        <end position="217"/>
    </location>
</feature>
<feature type="transmembrane region" description="Helical" evidence="7">
    <location>
        <begin position="90"/>
        <end position="108"/>
    </location>
</feature>
<evidence type="ECO:0000256" key="4">
    <source>
        <dbReference type="ARBA" id="ARBA00023054"/>
    </source>
</evidence>
<dbReference type="Gene3D" id="1.20.5.340">
    <property type="match status" value="1"/>
</dbReference>
<evidence type="ECO:0000256" key="7">
    <source>
        <dbReference type="SAM" id="Phobius"/>
    </source>
</evidence>
<dbReference type="Gene3D" id="1.10.287.3550">
    <property type="match status" value="1"/>
</dbReference>
<evidence type="ECO:0000313" key="10">
    <source>
        <dbReference type="Proteomes" id="UP000245341"/>
    </source>
</evidence>
<dbReference type="KEGG" id="lww:102739335"/>
<dbReference type="GO" id="GO:0002115">
    <property type="term" value="P:store-operated calcium entry"/>
    <property type="evidence" value="ECO:0007669"/>
    <property type="project" value="TreeGrafter"/>
</dbReference>
<evidence type="ECO:0000259" key="9">
    <source>
        <dbReference type="Pfam" id="PF25578"/>
    </source>
</evidence>
<evidence type="ECO:0000256" key="3">
    <source>
        <dbReference type="ARBA" id="ARBA00022989"/>
    </source>
</evidence>
<dbReference type="InterPro" id="IPR057835">
    <property type="entry name" value="EF-hand_STIM1/2"/>
</dbReference>
<evidence type="ECO:0000313" key="11">
    <source>
        <dbReference type="RefSeq" id="XP_006746577.2"/>
    </source>
</evidence>
<dbReference type="Gene3D" id="1.10.238.180">
    <property type="match status" value="1"/>
</dbReference>
<evidence type="ECO:0000256" key="6">
    <source>
        <dbReference type="SAM" id="Coils"/>
    </source>
</evidence>
<proteinExistence type="predicted"/>
<dbReference type="GO" id="GO:0005783">
    <property type="term" value="C:endoplasmic reticulum"/>
    <property type="evidence" value="ECO:0007669"/>
    <property type="project" value="TreeGrafter"/>
</dbReference>
<dbReference type="AlphaFoldDB" id="A0A2U3YS70"/>
<dbReference type="PANTHER" id="PTHR15136:SF9">
    <property type="entry name" value="STROMAL INTERACTION MOLECULE 1"/>
    <property type="match status" value="1"/>
</dbReference>
<dbReference type="InterPro" id="IPR037608">
    <property type="entry name" value="STIM1/2"/>
</dbReference>
<name>A0A2U3YS70_LEPWE</name>
<comment type="subcellular location">
    <subcellularLocation>
        <location evidence="1">Membrane</location>
        <topology evidence="1">Single-pass type I membrane protein</topology>
    </subcellularLocation>
</comment>
<dbReference type="PANTHER" id="PTHR15136">
    <property type="entry name" value="STROMAL INTERACTION MOLECULE HOMOLOG"/>
    <property type="match status" value="1"/>
</dbReference>
<evidence type="ECO:0000256" key="2">
    <source>
        <dbReference type="ARBA" id="ARBA00022692"/>
    </source>
</evidence>
<dbReference type="RefSeq" id="XP_006746577.2">
    <property type="nucleotide sequence ID" value="XM_006746514.2"/>
</dbReference>
<dbReference type="Pfam" id="PF16533">
    <property type="entry name" value="SOAR"/>
    <property type="match status" value="1"/>
</dbReference>
<accession>A0A2U3YS70</accession>
<dbReference type="GO" id="GO:0006874">
    <property type="term" value="P:intracellular calcium ion homeostasis"/>
    <property type="evidence" value="ECO:0007669"/>
    <property type="project" value="TreeGrafter"/>
</dbReference>
<dbReference type="Pfam" id="PF25578">
    <property type="entry name" value="EF-hand_STIM1"/>
    <property type="match status" value="1"/>
</dbReference>
<keyword evidence="4 6" id="KW-0175">Coiled coil</keyword>
<evidence type="ECO:0000256" key="5">
    <source>
        <dbReference type="ARBA" id="ARBA00023136"/>
    </source>
</evidence>
<dbReference type="GeneID" id="102739335"/>
<dbReference type="GO" id="GO:0005509">
    <property type="term" value="F:calcium ion binding"/>
    <property type="evidence" value="ECO:0007669"/>
    <property type="project" value="TreeGrafter"/>
</dbReference>
<keyword evidence="3 7" id="KW-1133">Transmembrane helix</keyword>
<protein>
    <submittedName>
        <fullName evidence="11">Stromal interaction molecule 1</fullName>
    </submittedName>
</protein>
<feature type="domain" description="STIM1/2 EF-hand" evidence="9">
    <location>
        <begin position="7"/>
        <end position="43"/>
    </location>
</feature>
<evidence type="ECO:0000256" key="1">
    <source>
        <dbReference type="ARBA" id="ARBA00004479"/>
    </source>
</evidence>
<reference evidence="11" key="1">
    <citation type="submission" date="2025-08" db="UniProtKB">
        <authorList>
            <consortium name="RefSeq"/>
        </authorList>
    </citation>
    <scope>IDENTIFICATION</scope>
    <source>
        <tissue evidence="11">Liver</tissue>
    </source>
</reference>
<evidence type="ECO:0000259" key="8">
    <source>
        <dbReference type="Pfam" id="PF16533"/>
    </source>
</evidence>
<organism evidence="10 11">
    <name type="scientific">Leptonychotes weddellii</name>
    <name type="common">Weddell seal</name>
    <name type="synonym">Otaria weddellii</name>
    <dbReference type="NCBI Taxonomy" id="9713"/>
    <lineage>
        <taxon>Eukaryota</taxon>
        <taxon>Metazoa</taxon>
        <taxon>Chordata</taxon>
        <taxon>Craniata</taxon>
        <taxon>Vertebrata</taxon>
        <taxon>Euteleostomi</taxon>
        <taxon>Mammalia</taxon>
        <taxon>Eutheria</taxon>
        <taxon>Laurasiatheria</taxon>
        <taxon>Carnivora</taxon>
        <taxon>Caniformia</taxon>
        <taxon>Pinnipedia</taxon>
        <taxon>Phocidae</taxon>
        <taxon>Monachinae</taxon>
        <taxon>Lobodontini</taxon>
        <taxon>Leptonychotes</taxon>
    </lineage>
</organism>
<dbReference type="OrthoDB" id="9986177at2759"/>
<dbReference type="FunFam" id="1.20.5.340:FF:000011">
    <property type="entry name" value="Stromal interaction molecule 1"/>
    <property type="match status" value="1"/>
</dbReference>
<keyword evidence="2 7" id="KW-0812">Transmembrane</keyword>
<dbReference type="GO" id="GO:0005886">
    <property type="term" value="C:plasma membrane"/>
    <property type="evidence" value="ECO:0007669"/>
    <property type="project" value="TreeGrafter"/>
</dbReference>
<dbReference type="STRING" id="9713.A0A2U3YS70"/>
<feature type="domain" description="STIM1/2 Orai1-activating region" evidence="8">
    <location>
        <begin position="217"/>
        <end position="289"/>
    </location>
</feature>
<keyword evidence="10" id="KW-1185">Reference proteome</keyword>
<dbReference type="InterPro" id="IPR032393">
    <property type="entry name" value="SOAR_STIM1/2"/>
</dbReference>